<dbReference type="InterPro" id="IPR051848">
    <property type="entry name" value="PGIP"/>
</dbReference>
<feature type="non-terminal residue" evidence="4">
    <location>
        <position position="467"/>
    </location>
</feature>
<reference evidence="4" key="1">
    <citation type="submission" date="2017-07" db="EMBL/GenBank/DDBJ databases">
        <title>Taro Niue Genome Assembly and Annotation.</title>
        <authorList>
            <person name="Atibalentja N."/>
            <person name="Keating K."/>
            <person name="Fields C.J."/>
        </authorList>
    </citation>
    <scope>NUCLEOTIDE SEQUENCE</scope>
    <source>
        <strain evidence="4">Niue_2</strain>
        <tissue evidence="4">Leaf</tissue>
    </source>
</reference>
<dbReference type="Gene3D" id="3.80.10.10">
    <property type="entry name" value="Ribonuclease Inhibitor"/>
    <property type="match status" value="1"/>
</dbReference>
<evidence type="ECO:0000256" key="1">
    <source>
        <dbReference type="ARBA" id="ARBA00004196"/>
    </source>
</evidence>
<evidence type="ECO:0008006" key="6">
    <source>
        <dbReference type="Google" id="ProtNLM"/>
    </source>
</evidence>
<organism evidence="4 5">
    <name type="scientific">Colocasia esculenta</name>
    <name type="common">Wild taro</name>
    <name type="synonym">Arum esculentum</name>
    <dbReference type="NCBI Taxonomy" id="4460"/>
    <lineage>
        <taxon>Eukaryota</taxon>
        <taxon>Viridiplantae</taxon>
        <taxon>Streptophyta</taxon>
        <taxon>Embryophyta</taxon>
        <taxon>Tracheophyta</taxon>
        <taxon>Spermatophyta</taxon>
        <taxon>Magnoliopsida</taxon>
        <taxon>Liliopsida</taxon>
        <taxon>Araceae</taxon>
        <taxon>Aroideae</taxon>
        <taxon>Colocasieae</taxon>
        <taxon>Colocasia</taxon>
    </lineage>
</organism>
<proteinExistence type="predicted"/>
<dbReference type="OrthoDB" id="676979at2759"/>
<keyword evidence="2" id="KW-0433">Leucine-rich repeat</keyword>
<evidence type="ECO:0000256" key="3">
    <source>
        <dbReference type="ARBA" id="ARBA00022737"/>
    </source>
</evidence>
<keyword evidence="5" id="KW-1185">Reference proteome</keyword>
<dbReference type="Proteomes" id="UP000652761">
    <property type="component" value="Unassembled WGS sequence"/>
</dbReference>
<dbReference type="InterPro" id="IPR001611">
    <property type="entry name" value="Leu-rich_rpt"/>
</dbReference>
<gene>
    <name evidence="4" type="ORF">Taro_012425</name>
</gene>
<protein>
    <recommendedName>
        <fullName evidence="6">Polygalacturonase inhibitor protein</fullName>
    </recommendedName>
</protein>
<dbReference type="InterPro" id="IPR032675">
    <property type="entry name" value="LRR_dom_sf"/>
</dbReference>
<comment type="caution">
    <text evidence="4">The sequence shown here is derived from an EMBL/GenBank/DDBJ whole genome shotgun (WGS) entry which is preliminary data.</text>
</comment>
<accession>A0A843U909</accession>
<keyword evidence="3" id="KW-0677">Repeat</keyword>
<evidence type="ECO:0000313" key="5">
    <source>
        <dbReference type="Proteomes" id="UP000652761"/>
    </source>
</evidence>
<dbReference type="FunFam" id="3.80.10.10:FF:000383">
    <property type="entry name" value="Leucine-rich repeat receptor protein kinase EMS1"/>
    <property type="match status" value="1"/>
</dbReference>
<dbReference type="AlphaFoldDB" id="A0A843U909"/>
<dbReference type="EMBL" id="NMUH01000485">
    <property type="protein sequence ID" value="MQL79971.1"/>
    <property type="molecule type" value="Genomic_DNA"/>
</dbReference>
<dbReference type="SUPFAM" id="SSF52058">
    <property type="entry name" value="L domain-like"/>
    <property type="match status" value="1"/>
</dbReference>
<comment type="subcellular location">
    <subcellularLocation>
        <location evidence="1">Cell envelope</location>
    </subcellularLocation>
</comment>
<name>A0A843U909_COLES</name>
<sequence>LVNNQKNRGETTEEYWEQKGGTGCLVCCSHHSGRRPACVLDIHDTRCSAPCCWFCYSPNHQVLPLWLEAASMEPGLQSRALTAVLSINSPRVSRKIKPTAKNIFLPWSADTAVELASSAMEPSAVTFAKEHMPLKLEALLLLLSLSLPAALSTPRCNPYEKCVLFQIKKALGNPDILITWTADTDCCADLGNVVCDPDTGRVVSLEISFSNAIGHIPLIVGDLSSLNILRVCKNDNIQGPIPPAIAKLSKLKELWLDMNHLTGPVPDFLGRMATLEYINLDSNKLFGYIPPSLGDLPSLQGVFLADNRLEGTIPASLGQLRHPMGLYIVLSRNQLVGPIPQSFKNLNISRLELSGNRLTGNPSVLFRTADLVTSQFTTTLDLSRNRFAFDLSGAEFSTKLGKIDLRQNQIYGRISAQLGKIDGLEYIDLSHNLLCGEILQRGHLQIFKKDQFLHNKCLCGDPLPPCK</sequence>
<evidence type="ECO:0000256" key="2">
    <source>
        <dbReference type="ARBA" id="ARBA00022614"/>
    </source>
</evidence>
<dbReference type="Pfam" id="PF00560">
    <property type="entry name" value="LRR_1"/>
    <property type="match status" value="2"/>
</dbReference>
<dbReference type="PANTHER" id="PTHR48059">
    <property type="entry name" value="POLYGALACTURONASE INHIBITOR 1"/>
    <property type="match status" value="1"/>
</dbReference>
<evidence type="ECO:0000313" key="4">
    <source>
        <dbReference type="EMBL" id="MQL79971.1"/>
    </source>
</evidence>
<dbReference type="PANTHER" id="PTHR48059:SF4">
    <property type="entry name" value="POLYGALACTURONASE INHIBITOR 1-RELATED"/>
    <property type="match status" value="1"/>
</dbReference>